<organism evidence="1 2">
    <name type="scientific">Selenomonas ruminantium subsp. lactilytica (strain NBRC 103574 / TAM6421)</name>
    <dbReference type="NCBI Taxonomy" id="927704"/>
    <lineage>
        <taxon>Bacteria</taxon>
        <taxon>Bacillati</taxon>
        <taxon>Bacillota</taxon>
        <taxon>Negativicutes</taxon>
        <taxon>Selenomonadales</taxon>
        <taxon>Selenomonadaceae</taxon>
        <taxon>Selenomonas</taxon>
    </lineage>
</organism>
<name>I0GTI7_SELRL</name>
<gene>
    <name evidence="1" type="ordered locus">SELR_23660</name>
</gene>
<proteinExistence type="predicted"/>
<dbReference type="HOGENOM" id="CLU_385373_0_0_9"/>
<dbReference type="AlphaFoldDB" id="I0GTI7"/>
<evidence type="ECO:0000313" key="1">
    <source>
        <dbReference type="EMBL" id="BAL84074.1"/>
    </source>
</evidence>
<dbReference type="EMBL" id="AP012292">
    <property type="protein sequence ID" value="BAL84074.1"/>
    <property type="molecule type" value="Genomic_DNA"/>
</dbReference>
<reference evidence="1 2" key="1">
    <citation type="submission" date="2011-10" db="EMBL/GenBank/DDBJ databases">
        <title>Whole genome sequence of Selenomonas ruminantium subsp. lactilytica TAM6421.</title>
        <authorList>
            <person name="Oguchi A."/>
            <person name="Ankai A."/>
            <person name="Kaneko J."/>
            <person name="Yamada-Narita S."/>
            <person name="Fukui S."/>
            <person name="Takahashi M."/>
            <person name="Onodera T."/>
            <person name="Kojima S."/>
            <person name="Fushimi T."/>
            <person name="Abe N."/>
            <person name="Kamio Y."/>
            <person name="Yamazaki S."/>
            <person name="Fujita N."/>
        </authorList>
    </citation>
    <scope>NUCLEOTIDE SEQUENCE [LARGE SCALE GENOMIC DNA]</scope>
    <source>
        <strain evidence="2">NBRC 103574 / TAM6421</strain>
    </source>
</reference>
<dbReference type="KEGG" id="sri:SELR_23660"/>
<dbReference type="Proteomes" id="UP000007887">
    <property type="component" value="Chromosome"/>
</dbReference>
<dbReference type="PATRIC" id="fig|927704.6.peg.2449"/>
<protein>
    <submittedName>
        <fullName evidence="1">Uncharacterized protein</fullName>
    </submittedName>
</protein>
<sequence>MIINELNIKRLGWSELLLSLDRISIAPKDVNELKIMHTLPESWLSYANEKLVVVFYAGVNFQAKYHASIIERAQSYINLLSALGCSTSNMRGVVLWWFDDGSLRKLIEAVDDENERKKLERTYMWTLQIHLATAVHDESMDFNRALAWGDVYYGDVSPYEVKFKETGKFAALYTFVNYGQSLEIWLENAFVESTSAKLPKEWEEIIYGKKVALLCIQPQTLLSVGQHAVTLIENLIYLTQERKDSAVWWLVDKELDKAVALLSNDLKLSFEEVKRKFLESPSTIYDKSGEVGRALEYSDVTFGNPRKVWGRSAVRTVIDPPYSNLKNLPKCPQVGELCRDGQKIYFTYTVRNVFGVLCEADLDTDKVKVLCRLPNSEELTDWGLDYLLPVKDGHKIIMPPLFSNEAFLEYDITSESLTKISCEKKVWEPNLERYGAFGPMAEWGDSIFFMGNRNGLLVEYRKANGKYIYHEEWLKRLNFEKKPKFGGSELIGDIWYLVVIDMPVLLVMDMRSLTANILKLPLPKKFQPRTLSRCGDDLWISPWAGNSLACIHIDTQEMELVECPMVSSNQIFPFSSVVPWGQRRLIFPYFADDMYIWQTGSHQAEQVPELTRKLVRPFEEADLRNEVFWTRQSEDGGSFLSFRERGTELIEFWPESSEVLYHRLRMEPEDDVMLKDVVHSWNLKNLLKPLTDEIEQVSWRKFGTTGKRILETIKENL</sequence>
<accession>I0GTI7</accession>
<evidence type="ECO:0000313" key="2">
    <source>
        <dbReference type="Proteomes" id="UP000007887"/>
    </source>
</evidence>